<dbReference type="AlphaFoldDB" id="A0AAE0AM29"/>
<dbReference type="PANTHER" id="PTHR31346:SF4">
    <property type="entry name" value="MULTIPLE ORGANELLAR RNA EDITING FACTOR 8, CHLOROPLASTIC_MITOCHONDRIAL"/>
    <property type="match status" value="1"/>
</dbReference>
<evidence type="ECO:0000313" key="3">
    <source>
        <dbReference type="Proteomes" id="UP001281410"/>
    </source>
</evidence>
<dbReference type="GO" id="GO:0080156">
    <property type="term" value="P:mitochondrial mRNA modification"/>
    <property type="evidence" value="ECO:0007669"/>
    <property type="project" value="TreeGrafter"/>
</dbReference>
<dbReference type="GO" id="GO:0005739">
    <property type="term" value="C:mitochondrion"/>
    <property type="evidence" value="ECO:0007669"/>
    <property type="project" value="TreeGrafter"/>
</dbReference>
<protein>
    <submittedName>
        <fullName evidence="2">Uncharacterized protein</fullName>
    </submittedName>
</protein>
<dbReference type="EMBL" id="JANJYJ010000004">
    <property type="protein sequence ID" value="KAK3219929.1"/>
    <property type="molecule type" value="Genomic_DNA"/>
</dbReference>
<dbReference type="Proteomes" id="UP001281410">
    <property type="component" value="Unassembled WGS sequence"/>
</dbReference>
<sequence length="136" mass="15604">MLSDKIKQPLVGLPNVRFVLPDSYQRVKKNDYGGEPFINGQAVPYDPKYHKDFIRNLARASARARANKRNRRNDQPICFDRSGKYEIRRENMQTDPPLPGGGITPDAGWSSSTLAWNMQQKNESANTELLNNYGYW</sequence>
<keyword evidence="3" id="KW-1185">Reference proteome</keyword>
<gene>
    <name evidence="2" type="ORF">Dsin_013899</name>
</gene>
<dbReference type="InterPro" id="IPR039206">
    <property type="entry name" value="MORF/ORRM1/DAG-like"/>
</dbReference>
<organism evidence="2 3">
    <name type="scientific">Dipteronia sinensis</name>
    <dbReference type="NCBI Taxonomy" id="43782"/>
    <lineage>
        <taxon>Eukaryota</taxon>
        <taxon>Viridiplantae</taxon>
        <taxon>Streptophyta</taxon>
        <taxon>Embryophyta</taxon>
        <taxon>Tracheophyta</taxon>
        <taxon>Spermatophyta</taxon>
        <taxon>Magnoliopsida</taxon>
        <taxon>eudicotyledons</taxon>
        <taxon>Gunneridae</taxon>
        <taxon>Pentapetalae</taxon>
        <taxon>rosids</taxon>
        <taxon>malvids</taxon>
        <taxon>Sapindales</taxon>
        <taxon>Sapindaceae</taxon>
        <taxon>Hippocastanoideae</taxon>
        <taxon>Acereae</taxon>
        <taxon>Dipteronia</taxon>
    </lineage>
</organism>
<evidence type="ECO:0000313" key="2">
    <source>
        <dbReference type="EMBL" id="KAK3219929.1"/>
    </source>
</evidence>
<dbReference type="GO" id="GO:0016554">
    <property type="term" value="P:cytidine to uridine editing"/>
    <property type="evidence" value="ECO:0007669"/>
    <property type="project" value="InterPro"/>
</dbReference>
<comment type="caution">
    <text evidence="2">The sequence shown here is derived from an EMBL/GenBank/DDBJ whole genome shotgun (WGS) entry which is preliminary data.</text>
</comment>
<proteinExistence type="predicted"/>
<dbReference type="PANTHER" id="PTHR31346">
    <property type="entry name" value="MULTIPLE ORGANELLAR RNA EDITING FACTOR 2, CHLOROPLASTIC-RELATED-RELATED"/>
    <property type="match status" value="1"/>
</dbReference>
<evidence type="ECO:0000256" key="1">
    <source>
        <dbReference type="SAM" id="MobiDB-lite"/>
    </source>
</evidence>
<reference evidence="2" key="1">
    <citation type="journal article" date="2023" name="Plant J.">
        <title>Genome sequences and population genomics provide insights into the demographic history, inbreeding, and mutation load of two 'living fossil' tree species of Dipteronia.</title>
        <authorList>
            <person name="Feng Y."/>
            <person name="Comes H.P."/>
            <person name="Chen J."/>
            <person name="Zhu S."/>
            <person name="Lu R."/>
            <person name="Zhang X."/>
            <person name="Li P."/>
            <person name="Qiu J."/>
            <person name="Olsen K.M."/>
            <person name="Qiu Y."/>
        </authorList>
    </citation>
    <scope>NUCLEOTIDE SEQUENCE</scope>
    <source>
        <strain evidence="2">NBL</strain>
    </source>
</reference>
<feature type="region of interest" description="Disordered" evidence="1">
    <location>
        <begin position="64"/>
        <end position="86"/>
    </location>
</feature>
<accession>A0AAE0AM29</accession>
<name>A0AAE0AM29_9ROSI</name>